<dbReference type="Gene3D" id="3.40.50.1010">
    <property type="entry name" value="5'-nuclease"/>
    <property type="match status" value="1"/>
</dbReference>
<dbReference type="AlphaFoldDB" id="A0AAX4JQC8"/>
<keyword evidence="4" id="KW-1185">Reference proteome</keyword>
<dbReference type="PANTHER" id="PTHR15665:SF1">
    <property type="entry name" value="PROTEIN ASTEROID HOMOLOG 1"/>
    <property type="match status" value="1"/>
</dbReference>
<sequence>MGVKGLETFVRDNRTSLTKSISLPSLGEIPATTTTDSNGEEKRTPIIVDAWGIIFKLYLDTLPWTSGGEYLRYYKLVKKLVNAWRKVGLEPTFVFDGAAPPEKHNTILSRATEKLLSCQLFYTTSIQSRSSPSFSKGGKVVLPFFASQTFIFALNRLNVQTHFVPAGEADGICVSMAENLGGYIFGRDSDFIILIGNQSLRSIKGYVPIDMLYWIEGQTPTAKSQLQPQQQQQNFNAYIPPSKRNNVESSFQPVHNNRRNNNNNSNYQSSMIPSSQLINPTLVVTYVPPQALRHRLRLPATHLPLFASLCGTDYTPTTLTQRFYEPNLSMCQKIEKAARILREQLYAPQPFHNYSNSRISRNGSSSDVTSSNPGDQVVDLVKKVVKKMCIYPFDTEQDLDETVDIIIESALQYSLPPIGICCNIYPFCGELDLSLGCQTPVSLGEGYPTKSTKDIQISGKEAYSRAQRSGLVGTIVHGWLYPDRMYQWQVLEDISGPCLKASEGVKDIRRKAWSIADEGLGGLRWIRNEVVPEEEIEIEIDKKVDATDDQSMETVENDKELRNLLGVPNSEHCSEAGDFEGLQSEATTLVDQDFNPPSTAKIRTRPIREMTEYLRQGSTAKIMASPLPLSPFTPLEAGEQPICLRPIEERLQIYLQTLHSNTPAIRALPISLQPLVSLLRFCALDSARKASNHKNDHSKWRRDEISSVLRACIATYTSWKRELKSENSASSKTKQTRDDLGVPGGRMFPLLETRNSSLIAQIGSVWSDAHVLAQALLLLPEDTIPALDDEPTLETENGDEELGVTHIIPFIFISGITLHSILSNNESYLQGGGWKWSKEEEDLYESCWNALIDDLNQDVIVGLSSHTKLKVNKLNPLSNEDFVKGENGKDIDVVDESVGSDYIETKKNKKKKRRKSSGSGSTSKGKAGGAGSRFDVLEGLMD</sequence>
<evidence type="ECO:0008006" key="5">
    <source>
        <dbReference type="Google" id="ProtNLM"/>
    </source>
</evidence>
<dbReference type="InterPro" id="IPR026832">
    <property type="entry name" value="Asteroid"/>
</dbReference>
<dbReference type="GeneID" id="91092311"/>
<dbReference type="InterPro" id="IPR029060">
    <property type="entry name" value="PIN-like_dom_sf"/>
</dbReference>
<organism evidence="3 4">
    <name type="scientific">Kwoniella dendrophila CBS 6074</name>
    <dbReference type="NCBI Taxonomy" id="1295534"/>
    <lineage>
        <taxon>Eukaryota</taxon>
        <taxon>Fungi</taxon>
        <taxon>Dikarya</taxon>
        <taxon>Basidiomycota</taxon>
        <taxon>Agaricomycotina</taxon>
        <taxon>Tremellomycetes</taxon>
        <taxon>Tremellales</taxon>
        <taxon>Cryptococcaceae</taxon>
        <taxon>Kwoniella</taxon>
    </lineage>
</organism>
<feature type="region of interest" description="Disordered" evidence="2">
    <location>
        <begin position="246"/>
        <end position="268"/>
    </location>
</feature>
<dbReference type="SUPFAM" id="SSF88723">
    <property type="entry name" value="PIN domain-like"/>
    <property type="match status" value="1"/>
</dbReference>
<evidence type="ECO:0000256" key="1">
    <source>
        <dbReference type="ARBA" id="ARBA00007398"/>
    </source>
</evidence>
<comment type="similarity">
    <text evidence="1">Belongs to the asteroid family.</text>
</comment>
<gene>
    <name evidence="3" type="ORF">L201_001639</name>
</gene>
<evidence type="ECO:0000313" key="3">
    <source>
        <dbReference type="EMBL" id="WWC86760.1"/>
    </source>
</evidence>
<dbReference type="Proteomes" id="UP001355207">
    <property type="component" value="Chromosome 2"/>
</dbReference>
<dbReference type="EMBL" id="CP144099">
    <property type="protein sequence ID" value="WWC86760.1"/>
    <property type="molecule type" value="Genomic_DNA"/>
</dbReference>
<feature type="compositionally biased region" description="Basic residues" evidence="2">
    <location>
        <begin position="907"/>
        <end position="916"/>
    </location>
</feature>
<name>A0AAX4JQC8_9TREE</name>
<dbReference type="PANTHER" id="PTHR15665">
    <property type="entry name" value="ASTEROID PROTEIN"/>
    <property type="match status" value="1"/>
</dbReference>
<proteinExistence type="inferred from homology"/>
<feature type="compositionally biased region" description="Polar residues" evidence="2">
    <location>
        <begin position="246"/>
        <end position="255"/>
    </location>
</feature>
<reference evidence="3 4" key="1">
    <citation type="submission" date="2024-01" db="EMBL/GenBank/DDBJ databases">
        <title>Comparative genomics of Cryptococcus and Kwoniella reveals pathogenesis evolution and contrasting modes of karyotype evolution via chromosome fusion or intercentromeric recombination.</title>
        <authorList>
            <person name="Coelho M.A."/>
            <person name="David-Palma M."/>
            <person name="Shea T."/>
            <person name="Bowers K."/>
            <person name="McGinley-Smith S."/>
            <person name="Mohammad A.W."/>
            <person name="Gnirke A."/>
            <person name="Yurkov A.M."/>
            <person name="Nowrousian M."/>
            <person name="Sun S."/>
            <person name="Cuomo C.A."/>
            <person name="Heitman J."/>
        </authorList>
    </citation>
    <scope>NUCLEOTIDE SEQUENCE [LARGE SCALE GENOMIC DNA]</scope>
    <source>
        <strain evidence="3 4">CBS 6074</strain>
    </source>
</reference>
<dbReference type="RefSeq" id="XP_066073523.1">
    <property type="nucleotide sequence ID" value="XM_066217426.1"/>
</dbReference>
<evidence type="ECO:0000313" key="4">
    <source>
        <dbReference type="Proteomes" id="UP001355207"/>
    </source>
</evidence>
<feature type="region of interest" description="Disordered" evidence="2">
    <location>
        <begin position="904"/>
        <end position="942"/>
    </location>
</feature>
<protein>
    <recommendedName>
        <fullName evidence="5">Asteroid domain-containing protein</fullName>
    </recommendedName>
</protein>
<accession>A0AAX4JQC8</accession>
<evidence type="ECO:0000256" key="2">
    <source>
        <dbReference type="SAM" id="MobiDB-lite"/>
    </source>
</evidence>